<evidence type="ECO:0000313" key="5">
    <source>
        <dbReference type="Proteomes" id="UP000528457"/>
    </source>
</evidence>
<feature type="region of interest" description="Disordered" evidence="1">
    <location>
        <begin position="143"/>
        <end position="188"/>
    </location>
</feature>
<dbReference type="Pfam" id="PF25800">
    <property type="entry name" value="FimV_N"/>
    <property type="match status" value="1"/>
</dbReference>
<feature type="compositionally biased region" description="Low complexity" evidence="1">
    <location>
        <begin position="495"/>
        <end position="513"/>
    </location>
</feature>
<feature type="chain" id="PRO_5031401196" evidence="2">
    <location>
        <begin position="29"/>
        <end position="788"/>
    </location>
</feature>
<feature type="signal peptide" evidence="2">
    <location>
        <begin position="1"/>
        <end position="28"/>
    </location>
</feature>
<accession>A0A7X0JU54</accession>
<keyword evidence="5" id="KW-1185">Reference proteome</keyword>
<feature type="compositionally biased region" description="Polar residues" evidence="1">
    <location>
        <begin position="516"/>
        <end position="528"/>
    </location>
</feature>
<dbReference type="AlphaFoldDB" id="A0A7X0JU54"/>
<dbReference type="RefSeq" id="WP_166846214.1">
    <property type="nucleotide sequence ID" value="NZ_JAAONY010000002.1"/>
</dbReference>
<dbReference type="InterPro" id="IPR036779">
    <property type="entry name" value="LysM_dom_sf"/>
</dbReference>
<evidence type="ECO:0000259" key="3">
    <source>
        <dbReference type="PROSITE" id="PS51782"/>
    </source>
</evidence>
<dbReference type="InParanoid" id="A0A7X0JU54"/>
<comment type="caution">
    <text evidence="4">The sequence shown here is derived from an EMBL/GenBank/DDBJ whole genome shotgun (WGS) entry which is preliminary data.</text>
</comment>
<gene>
    <name evidence="4" type="ORF">HNR48_002579</name>
</gene>
<reference evidence="4 5" key="1">
    <citation type="submission" date="2020-08" db="EMBL/GenBank/DDBJ databases">
        <title>Genomic Encyclopedia of Type Strains, Phase IV (KMG-IV): sequencing the most valuable type-strain genomes for metagenomic binning, comparative biology and taxonomic classification.</title>
        <authorList>
            <person name="Goeker M."/>
        </authorList>
    </citation>
    <scope>NUCLEOTIDE SEQUENCE [LARGE SCALE GENOMIC DNA]</scope>
    <source>
        <strain evidence="4 5">DSM 22368</strain>
    </source>
</reference>
<dbReference type="PROSITE" id="PS51782">
    <property type="entry name" value="LYSM"/>
    <property type="match status" value="1"/>
</dbReference>
<dbReference type="Pfam" id="PF01476">
    <property type="entry name" value="LysM"/>
    <property type="match status" value="2"/>
</dbReference>
<dbReference type="InterPro" id="IPR018392">
    <property type="entry name" value="LysM"/>
</dbReference>
<feature type="domain" description="LysM" evidence="3">
    <location>
        <begin position="293"/>
        <end position="348"/>
    </location>
</feature>
<dbReference type="CDD" id="cd00118">
    <property type="entry name" value="LysM"/>
    <property type="match status" value="1"/>
</dbReference>
<proteinExistence type="predicted"/>
<organism evidence="4 5">
    <name type="scientific">Pseudoteredinibacter isoporae</name>
    <dbReference type="NCBI Taxonomy" id="570281"/>
    <lineage>
        <taxon>Bacteria</taxon>
        <taxon>Pseudomonadati</taxon>
        <taxon>Pseudomonadota</taxon>
        <taxon>Gammaproteobacteria</taxon>
        <taxon>Cellvibrionales</taxon>
        <taxon>Cellvibrionaceae</taxon>
        <taxon>Pseudoteredinibacter</taxon>
    </lineage>
</organism>
<feature type="region of interest" description="Disordered" evidence="1">
    <location>
        <begin position="551"/>
        <end position="576"/>
    </location>
</feature>
<dbReference type="InterPro" id="IPR057840">
    <property type="entry name" value="FimV_N"/>
</dbReference>
<dbReference type="EMBL" id="JACHHT010000002">
    <property type="protein sequence ID" value="MBB6522294.1"/>
    <property type="molecule type" value="Genomic_DNA"/>
</dbReference>
<feature type="compositionally biased region" description="Low complexity" evidence="1">
    <location>
        <begin position="173"/>
        <end position="188"/>
    </location>
</feature>
<dbReference type="Proteomes" id="UP000528457">
    <property type="component" value="Unassembled WGS sequence"/>
</dbReference>
<keyword evidence="2" id="KW-0732">Signal</keyword>
<sequence length="788" mass="85967">MEVKLKHARNLFRSGLASCLLLSPTLAAALGLGTIEHSSWLGEPLKAEIEVLDPKGEYSPEDIRLRQIYPEEAAALGVDVVAIRLPLRTDVQREGGKLLIKLSTDRPVSEPFLNFMLALEWPTGKSYREYSLLLDPKDQQQIQAPVASAPNRQTTSDRPGGRPVLINEGQANRSASRPAVARPVPSAPISSGDNAEYWRVRPGQTLSQIAQKVRIDSNIQLQAVTNHLYRSNPQAFEGGIDQLQVGANLRLPSKIEYAQMPRWRDEPVQALENLPAQAAPAAATQVAASNTKVDYTVQPGDTLSQVAQKMRQDPNIALQKVIDDIYQQNPDAFSGGKHSLRVGAKLELRGEAAMPTHKVSMNAVDVSDVSPEVPDASAFDGVNPQASDSEVNGRLRLSDANVTEEQVLNGELPSTEQMPIKQQIQVVSELTDKLNLENRELRQRIAAVDSSDSVELMQELVLLQSKQIEHFQQQLKQTLSLLEQQKEGNGSLDGTLATLTSSETESPTELPAEVASNESDSETQQAPASNANELLGAEAVEDTRTDDIALAQDASTDTEANKETPQTTAEGEDIYEGQGVGAQLADQAKSSAAETDSASTITLQADSSASSSSLKLWLSLLVAAVLAALAWLDFRRPGGFLNRFNKPAEEREEPSYSPSPAVAANEPVVRVRKREELEVEDNEPVVQVPLAPAEAPEAPEDEADMEPMITGVARWNRKDIPMLHVEESEVEDLSSDDEKTDENLNFDDFGLMNTISIDDLDINLDDGLEEGFKLDLDDDEEDKQNKAQ</sequence>
<evidence type="ECO:0000256" key="2">
    <source>
        <dbReference type="SAM" id="SignalP"/>
    </source>
</evidence>
<name>A0A7X0JU54_9GAMM</name>
<feature type="region of interest" description="Disordered" evidence="1">
    <location>
        <begin position="489"/>
        <end position="528"/>
    </location>
</feature>
<evidence type="ECO:0000313" key="4">
    <source>
        <dbReference type="EMBL" id="MBB6522294.1"/>
    </source>
</evidence>
<protein>
    <submittedName>
        <fullName evidence="4">LysM repeat protein/regulator of replication initiation timing</fullName>
    </submittedName>
</protein>
<dbReference type="Gene3D" id="3.10.350.10">
    <property type="entry name" value="LysM domain"/>
    <property type="match status" value="1"/>
</dbReference>
<feature type="compositionally biased region" description="Polar residues" evidence="1">
    <location>
        <begin position="553"/>
        <end position="569"/>
    </location>
</feature>
<evidence type="ECO:0000256" key="1">
    <source>
        <dbReference type="SAM" id="MobiDB-lite"/>
    </source>
</evidence>